<evidence type="ECO:0000313" key="2">
    <source>
        <dbReference type="EMBL" id="ARU00830.1"/>
    </source>
</evidence>
<evidence type="ECO:0000256" key="1">
    <source>
        <dbReference type="SAM" id="Phobius"/>
    </source>
</evidence>
<name>A0A1Y0EBN8_9RHOB</name>
<gene>
    <name evidence="2" type="ORF">LOKVESSMR4R_01514</name>
</gene>
<feature type="transmembrane region" description="Helical" evidence="1">
    <location>
        <begin position="21"/>
        <end position="48"/>
    </location>
</feature>
<dbReference type="Proteomes" id="UP000195273">
    <property type="component" value="Chromosome"/>
</dbReference>
<dbReference type="Pfam" id="PF09234">
    <property type="entry name" value="DUF1963"/>
    <property type="match status" value="2"/>
</dbReference>
<reference evidence="2 3" key="1">
    <citation type="submission" date="2017-05" db="EMBL/GenBank/DDBJ databases">
        <title>Genome Sequence of Loktanella vestfoldensis Strain SMR4r Isolated from a Culture of the Diatom Skeletonema marinoi.</title>
        <authorList>
            <person name="Topel M."/>
            <person name="Pinder M.I.M."/>
            <person name="Johansson O.N."/>
            <person name="Kourtchenko O."/>
            <person name="Godhe A."/>
            <person name="Clarke A.K."/>
        </authorList>
    </citation>
    <scope>NUCLEOTIDE SEQUENCE [LARGE SCALE GENOMIC DNA]</scope>
    <source>
        <strain evidence="2 3">SMR4r</strain>
    </source>
</reference>
<keyword evidence="3" id="KW-1185">Reference proteome</keyword>
<evidence type="ECO:0000313" key="3">
    <source>
        <dbReference type="Proteomes" id="UP000195273"/>
    </source>
</evidence>
<dbReference type="RefSeq" id="WP_087207148.1">
    <property type="nucleotide sequence ID" value="NZ_CP021431.1"/>
</dbReference>
<organism evidence="2 3">
    <name type="scientific">Yoonia vestfoldensis</name>
    <dbReference type="NCBI Taxonomy" id="245188"/>
    <lineage>
        <taxon>Bacteria</taxon>
        <taxon>Pseudomonadati</taxon>
        <taxon>Pseudomonadota</taxon>
        <taxon>Alphaproteobacteria</taxon>
        <taxon>Rhodobacterales</taxon>
        <taxon>Paracoccaceae</taxon>
        <taxon>Yoonia</taxon>
    </lineage>
</organism>
<keyword evidence="1" id="KW-0472">Membrane</keyword>
<dbReference type="InterPro" id="IPR035948">
    <property type="entry name" value="YwqG-like_sf"/>
</dbReference>
<dbReference type="PANTHER" id="PTHR36436">
    <property type="entry name" value="SLL5081 PROTEIN"/>
    <property type="match status" value="1"/>
</dbReference>
<accession>A0A1Y0EBN8</accession>
<evidence type="ECO:0008006" key="4">
    <source>
        <dbReference type="Google" id="ProtNLM"/>
    </source>
</evidence>
<keyword evidence="1" id="KW-1133">Transmembrane helix</keyword>
<dbReference type="AlphaFoldDB" id="A0A1Y0EBN8"/>
<dbReference type="EMBL" id="CP021431">
    <property type="protein sequence ID" value="ARU00830.1"/>
    <property type="molecule type" value="Genomic_DNA"/>
</dbReference>
<dbReference type="Gene3D" id="2.30.320.10">
    <property type="entry name" value="YwqG-like"/>
    <property type="match status" value="1"/>
</dbReference>
<dbReference type="PANTHER" id="PTHR36436:SF6">
    <property type="entry name" value="SLL5081 PROTEIN"/>
    <property type="match status" value="1"/>
</dbReference>
<dbReference type="KEGG" id="lvs:LOKVESSMR4R_01514"/>
<proteinExistence type="predicted"/>
<dbReference type="InterPro" id="IPR015315">
    <property type="entry name" value="DUF1963"/>
</dbReference>
<sequence>MAQGLAQQLPLRVAGLTSTGVAVYGGGLGHIGFLLGGLGIAGIAAWYLCRPPALPAPPPPAPREPVLPPAPDHAYLDTAAAHDLTSGVAFAAQINALAPRAKLPVLGQADLARLAAVIDARQRKKALFRMAPPIAVIRQPRQGIDITRAGRSWLGGLPQLGGAPWPRGAQDQPLQHLAQIALDDLPAHQLPPALPRQGSLCFFASPMPGGDLAHKVLYIPPKRQMTPDHPAQTAAAPVLARWPVGFHPLPAHDSAAAMALAFADDKGGVPDVDIPWLWDSAQRVVRSLVLAEKDIPRTIAEARTRVADHGDRYAPELDFLIQNEPAFRRYVQAAVHWVAQHAPFTPMAPDDVALLEALFGQISTRPHRQPGFALFYRYSRGQITRLRAARRATLLTLARAEPAIYDLLPAAVKTELDAHHRLPARGQWHQMFGRPADGSDSIGAHEHDHMLLQLQADPLLDWGWGDSGVIRFWISTEDLAARRWDAVAVTLQSP</sequence>
<protein>
    <recommendedName>
        <fullName evidence="4">DUF1963 domain-containing protein</fullName>
    </recommendedName>
</protein>
<keyword evidence="1" id="KW-0812">Transmembrane</keyword>
<dbReference type="OrthoDB" id="8135222at2"/>
<dbReference type="SUPFAM" id="SSF103032">
    <property type="entry name" value="Hypothetical protein YwqG"/>
    <property type="match status" value="2"/>
</dbReference>